<dbReference type="InterPro" id="IPR000608">
    <property type="entry name" value="UBC"/>
</dbReference>
<keyword evidence="8" id="KW-0067">ATP-binding</keyword>
<dbReference type="RefSeq" id="XP_003742050.2">
    <property type="nucleotide sequence ID" value="XM_003742002.2"/>
</dbReference>
<keyword evidence="5" id="KW-0547">Nucleotide-binding</keyword>
<gene>
    <name evidence="16" type="primary">LOC100905527</name>
</gene>
<dbReference type="PROSITE" id="PS50127">
    <property type="entry name" value="UBC_2"/>
    <property type="match status" value="1"/>
</dbReference>
<dbReference type="GeneID" id="100905527"/>
<feature type="transmembrane region" description="Helical" evidence="13">
    <location>
        <begin position="199"/>
        <end position="221"/>
    </location>
</feature>
<dbReference type="Proteomes" id="UP000694867">
    <property type="component" value="Unplaced"/>
</dbReference>
<dbReference type="Pfam" id="PF00179">
    <property type="entry name" value="UQ_con"/>
    <property type="match status" value="1"/>
</dbReference>
<evidence type="ECO:0000256" key="3">
    <source>
        <dbReference type="ARBA" id="ARBA00022679"/>
    </source>
</evidence>
<dbReference type="GO" id="GO:0005524">
    <property type="term" value="F:ATP binding"/>
    <property type="evidence" value="ECO:0007669"/>
    <property type="project" value="UniProtKB-KW"/>
</dbReference>
<dbReference type="GO" id="GO:0061631">
    <property type="term" value="F:ubiquitin conjugating enzyme activity"/>
    <property type="evidence" value="ECO:0007669"/>
    <property type="project" value="UniProtKB-EC"/>
</dbReference>
<dbReference type="InterPro" id="IPR016135">
    <property type="entry name" value="UBQ-conjugating_enzyme/RWD"/>
</dbReference>
<proteinExistence type="predicted"/>
<sequence>MSDKATLRLKRDYIRILRDPLPFIVVQPLPENILEWHYVILGTPGTPFENGIYHGKLIFPEEFPFKPPSIMMLTPNGRFKTGTRLCLSISDFHPETWNPTWNAGAILLGLQSFMAERTRTAGSVQSTDDRKRLLAEKSLKFNLSDPTFCELFPTLAEECRSSVRERQEEKQRNRAKLRANTGAIDSIDFEEKCTRRGSVCTRCVVMIGIAAIAFFAGKYFMSEASQT</sequence>
<accession>A0AAJ6QRX2</accession>
<evidence type="ECO:0000256" key="8">
    <source>
        <dbReference type="ARBA" id="ARBA00022840"/>
    </source>
</evidence>
<name>A0AAJ6QRX2_9ACAR</name>
<dbReference type="SUPFAM" id="SSF54495">
    <property type="entry name" value="UBC-like"/>
    <property type="match status" value="1"/>
</dbReference>
<reference evidence="16" key="1">
    <citation type="submission" date="2025-08" db="UniProtKB">
        <authorList>
            <consortium name="RefSeq"/>
        </authorList>
    </citation>
    <scope>IDENTIFICATION</scope>
</reference>
<keyword evidence="3" id="KW-0808">Transferase</keyword>
<protein>
    <recommendedName>
        <fullName evidence="12">Ubiquitin-conjugating enzyme E2 J2</fullName>
        <ecNumber evidence="2">2.3.2.23</ecNumber>
    </recommendedName>
</protein>
<evidence type="ECO:0000256" key="12">
    <source>
        <dbReference type="ARBA" id="ARBA00073320"/>
    </source>
</evidence>
<dbReference type="EC" id="2.3.2.23" evidence="2"/>
<evidence type="ECO:0000256" key="4">
    <source>
        <dbReference type="ARBA" id="ARBA00022692"/>
    </source>
</evidence>
<evidence type="ECO:0000256" key="2">
    <source>
        <dbReference type="ARBA" id="ARBA00012486"/>
    </source>
</evidence>
<dbReference type="PANTHER" id="PTHR24067">
    <property type="entry name" value="UBIQUITIN-CONJUGATING ENZYME E2"/>
    <property type="match status" value="1"/>
</dbReference>
<organism evidence="15 16">
    <name type="scientific">Galendromus occidentalis</name>
    <name type="common">western predatory mite</name>
    <dbReference type="NCBI Taxonomy" id="34638"/>
    <lineage>
        <taxon>Eukaryota</taxon>
        <taxon>Metazoa</taxon>
        <taxon>Ecdysozoa</taxon>
        <taxon>Arthropoda</taxon>
        <taxon>Chelicerata</taxon>
        <taxon>Arachnida</taxon>
        <taxon>Acari</taxon>
        <taxon>Parasitiformes</taxon>
        <taxon>Mesostigmata</taxon>
        <taxon>Gamasina</taxon>
        <taxon>Phytoseioidea</taxon>
        <taxon>Phytoseiidae</taxon>
        <taxon>Typhlodrominae</taxon>
        <taxon>Galendromus</taxon>
    </lineage>
</organism>
<dbReference type="Gene3D" id="3.10.110.10">
    <property type="entry name" value="Ubiquitin Conjugating Enzyme"/>
    <property type="match status" value="1"/>
</dbReference>
<feature type="domain" description="UBC core" evidence="14">
    <location>
        <begin position="4"/>
        <end position="154"/>
    </location>
</feature>
<dbReference type="CDD" id="cd23799">
    <property type="entry name" value="UBCc_UBE2J"/>
    <property type="match status" value="1"/>
</dbReference>
<dbReference type="KEGG" id="goe:100905527"/>
<evidence type="ECO:0000256" key="11">
    <source>
        <dbReference type="ARBA" id="ARBA00054775"/>
    </source>
</evidence>
<evidence type="ECO:0000256" key="6">
    <source>
        <dbReference type="ARBA" id="ARBA00022786"/>
    </source>
</evidence>
<dbReference type="SMART" id="SM00212">
    <property type="entry name" value="UBCc"/>
    <property type="match status" value="1"/>
</dbReference>
<dbReference type="AlphaFoldDB" id="A0AAJ6QRX2"/>
<evidence type="ECO:0000256" key="13">
    <source>
        <dbReference type="SAM" id="Phobius"/>
    </source>
</evidence>
<keyword evidence="9 13" id="KW-1133">Transmembrane helix</keyword>
<evidence type="ECO:0000256" key="7">
    <source>
        <dbReference type="ARBA" id="ARBA00022824"/>
    </source>
</evidence>
<keyword evidence="4 13" id="KW-0812">Transmembrane</keyword>
<comment type="function">
    <text evidence="11">Catalyzes the covalent attachment of ubiquitin to other proteins. Seems to function in the selective degradation of misfolded membrane proteins from the endoplasmic reticulum (ERAD). In cooperation with the GATOR2 complex, catalyzes 'Lys-6'-linked ubiquitination of NPRL2.</text>
</comment>
<evidence type="ECO:0000313" key="15">
    <source>
        <dbReference type="Proteomes" id="UP000694867"/>
    </source>
</evidence>
<keyword evidence="7" id="KW-0256">Endoplasmic reticulum</keyword>
<keyword evidence="6" id="KW-0833">Ubl conjugation pathway</keyword>
<dbReference type="GO" id="GO:0005789">
    <property type="term" value="C:endoplasmic reticulum membrane"/>
    <property type="evidence" value="ECO:0007669"/>
    <property type="project" value="UniProtKB-SubCell"/>
</dbReference>
<evidence type="ECO:0000256" key="10">
    <source>
        <dbReference type="ARBA" id="ARBA00023136"/>
    </source>
</evidence>
<keyword evidence="10 13" id="KW-0472">Membrane</keyword>
<dbReference type="InterPro" id="IPR050113">
    <property type="entry name" value="Ub_conjugating_enzyme"/>
</dbReference>
<dbReference type="FunFam" id="3.10.110.10:FF:000023">
    <property type="entry name" value="Ubiquitin-conjugating enzyme E2 J2"/>
    <property type="match status" value="1"/>
</dbReference>
<evidence type="ECO:0000256" key="5">
    <source>
        <dbReference type="ARBA" id="ARBA00022741"/>
    </source>
</evidence>
<comment type="subcellular location">
    <subcellularLocation>
        <location evidence="1">Endoplasmic reticulum membrane</location>
    </subcellularLocation>
</comment>
<keyword evidence="15" id="KW-1185">Reference proteome</keyword>
<evidence type="ECO:0000256" key="1">
    <source>
        <dbReference type="ARBA" id="ARBA00004586"/>
    </source>
</evidence>
<evidence type="ECO:0000259" key="14">
    <source>
        <dbReference type="PROSITE" id="PS50127"/>
    </source>
</evidence>
<evidence type="ECO:0000256" key="9">
    <source>
        <dbReference type="ARBA" id="ARBA00022989"/>
    </source>
</evidence>
<evidence type="ECO:0000313" key="16">
    <source>
        <dbReference type="RefSeq" id="XP_003742050.2"/>
    </source>
</evidence>